<keyword evidence="1" id="KW-0732">Signal</keyword>
<proteinExistence type="predicted"/>
<organism evidence="2 3">
    <name type="scientific">Acinetobacter guerrae</name>
    <dbReference type="NCBI Taxonomy" id="1843371"/>
    <lineage>
        <taxon>Bacteria</taxon>
        <taxon>Pseudomonadati</taxon>
        <taxon>Pseudomonadota</taxon>
        <taxon>Gammaproteobacteria</taxon>
        <taxon>Moraxellales</taxon>
        <taxon>Moraxellaceae</taxon>
        <taxon>Acinetobacter</taxon>
    </lineage>
</organism>
<dbReference type="Pfam" id="PF11659">
    <property type="entry name" value="DUF3261"/>
    <property type="match status" value="1"/>
</dbReference>
<dbReference type="InterPro" id="IPR021675">
    <property type="entry name" value="DUF3261"/>
</dbReference>
<keyword evidence="3" id="KW-1185">Reference proteome</keyword>
<dbReference type="RefSeq" id="WP_120368596.1">
    <property type="nucleotide sequence ID" value="NZ_RAXU01000001.1"/>
</dbReference>
<feature type="chain" id="PRO_5017460620" evidence="1">
    <location>
        <begin position="18"/>
        <end position="178"/>
    </location>
</feature>
<evidence type="ECO:0000313" key="3">
    <source>
        <dbReference type="Proteomes" id="UP000269001"/>
    </source>
</evidence>
<dbReference type="AlphaFoldDB" id="A0A3A8EPR2"/>
<evidence type="ECO:0000256" key="1">
    <source>
        <dbReference type="SAM" id="SignalP"/>
    </source>
</evidence>
<sequence length="178" mass="21117">MQWIRLLLLGCILTAFSGCQHMMPKAVGLESGTWQQQTYQRQDQVDVQWRKQSFSFLLYQQQHGQVLQLIALSLTGQQLFQVEYNGQHIQVKQRIEQMRLLPFEFLVRDILLATYPDFDSQQSKVMEKKLNKTDEEIYIQKNLVLKIRHQHDQIYLENVQVPYQMAFSPIENTLQSNE</sequence>
<accession>A0A3A8EPR2</accession>
<comment type="caution">
    <text evidence="2">The sequence shown here is derived from an EMBL/GenBank/DDBJ whole genome shotgun (WGS) entry which is preliminary data.</text>
</comment>
<dbReference type="EMBL" id="RAXU01000001">
    <property type="protein sequence ID" value="RKG36119.1"/>
    <property type="molecule type" value="Genomic_DNA"/>
</dbReference>
<evidence type="ECO:0000313" key="2">
    <source>
        <dbReference type="EMBL" id="RKG36119.1"/>
    </source>
</evidence>
<name>A0A3A8EPR2_9GAMM</name>
<dbReference type="PROSITE" id="PS51257">
    <property type="entry name" value="PROKAR_LIPOPROTEIN"/>
    <property type="match status" value="1"/>
</dbReference>
<dbReference type="Proteomes" id="UP000269001">
    <property type="component" value="Unassembled WGS sequence"/>
</dbReference>
<gene>
    <name evidence="2" type="ORF">D7V21_00515</name>
</gene>
<protein>
    <submittedName>
        <fullName evidence="2">DUF3261 domain-containing protein</fullName>
    </submittedName>
</protein>
<reference evidence="2 3" key="1">
    <citation type="submission" date="2018-09" db="EMBL/GenBank/DDBJ databases">
        <title>The draft genome of Acinetobacter spp. strains.</title>
        <authorList>
            <person name="Qin J."/>
            <person name="Feng Y."/>
            <person name="Zong Z."/>
        </authorList>
    </citation>
    <scope>NUCLEOTIDE SEQUENCE [LARGE SCALE GENOMIC DNA]</scope>
    <source>
        <strain evidence="2 3">WCHAc060096</strain>
    </source>
</reference>
<feature type="signal peptide" evidence="1">
    <location>
        <begin position="1"/>
        <end position="17"/>
    </location>
</feature>